<dbReference type="InterPro" id="IPR059000">
    <property type="entry name" value="ATPase_P-type_domA"/>
</dbReference>
<keyword evidence="9 11" id="KW-1133">Transmembrane helix</keyword>
<evidence type="ECO:0000256" key="10">
    <source>
        <dbReference type="ARBA" id="ARBA00023136"/>
    </source>
</evidence>
<dbReference type="InterPro" id="IPR006068">
    <property type="entry name" value="ATPase_P-typ_cation-transptr_C"/>
</dbReference>
<keyword evidence="10 11" id="KW-0472">Membrane</keyword>
<keyword evidence="3" id="KW-0597">Phosphoprotein</keyword>
<evidence type="ECO:0000256" key="4">
    <source>
        <dbReference type="ARBA" id="ARBA00022692"/>
    </source>
</evidence>
<dbReference type="PANTHER" id="PTHR43294:SF20">
    <property type="entry name" value="P-TYPE ATPASE"/>
    <property type="match status" value="1"/>
</dbReference>
<evidence type="ECO:0000256" key="8">
    <source>
        <dbReference type="ARBA" id="ARBA00022967"/>
    </source>
</evidence>
<feature type="transmembrane region" description="Helical" evidence="11">
    <location>
        <begin position="57"/>
        <end position="80"/>
    </location>
</feature>
<dbReference type="Pfam" id="PF00122">
    <property type="entry name" value="E1-E2_ATPase"/>
    <property type="match status" value="1"/>
</dbReference>
<dbReference type="Pfam" id="PF08282">
    <property type="entry name" value="Hydrolase_3"/>
    <property type="match status" value="1"/>
</dbReference>
<dbReference type="Proteomes" id="UP000249239">
    <property type="component" value="Unassembled WGS sequence"/>
</dbReference>
<dbReference type="GO" id="GO:0012505">
    <property type="term" value="C:endomembrane system"/>
    <property type="evidence" value="ECO:0007669"/>
    <property type="project" value="UniProtKB-SubCell"/>
</dbReference>
<dbReference type="InterPro" id="IPR023298">
    <property type="entry name" value="ATPase_P-typ_TM_dom_sf"/>
</dbReference>
<evidence type="ECO:0000256" key="2">
    <source>
        <dbReference type="ARBA" id="ARBA00005675"/>
    </source>
</evidence>
<comment type="similarity">
    <text evidence="2">Belongs to the cation transport ATPase (P-type) (TC 3.A.3) family. Type IIA subfamily.</text>
</comment>
<dbReference type="SUPFAM" id="SSF81665">
    <property type="entry name" value="Calcium ATPase, transmembrane domain M"/>
    <property type="match status" value="1"/>
</dbReference>
<dbReference type="Pfam" id="PF13246">
    <property type="entry name" value="Cation_ATPase"/>
    <property type="match status" value="1"/>
</dbReference>
<evidence type="ECO:0000256" key="6">
    <source>
        <dbReference type="ARBA" id="ARBA00022840"/>
    </source>
</evidence>
<keyword evidence="6" id="KW-0067">ATP-binding</keyword>
<protein>
    <submittedName>
        <fullName evidence="13">Ca2+-transporting ATPase</fullName>
    </submittedName>
</protein>
<feature type="transmembrane region" description="Helical" evidence="11">
    <location>
        <begin position="249"/>
        <end position="267"/>
    </location>
</feature>
<evidence type="ECO:0000256" key="1">
    <source>
        <dbReference type="ARBA" id="ARBA00004127"/>
    </source>
</evidence>
<comment type="subcellular location">
    <subcellularLocation>
        <location evidence="1">Endomembrane system</location>
        <topology evidence="1">Multi-pass membrane protein</topology>
    </subcellularLocation>
</comment>
<keyword evidence="5" id="KW-0547">Nucleotide-binding</keyword>
<dbReference type="FunFam" id="2.70.150.10:FF:000160">
    <property type="entry name" value="Sarcoplasmic/endoplasmic reticulum calcium ATPase 1"/>
    <property type="match status" value="1"/>
</dbReference>
<evidence type="ECO:0000313" key="14">
    <source>
        <dbReference type="Proteomes" id="UP000249239"/>
    </source>
</evidence>
<dbReference type="GO" id="GO:0016887">
    <property type="term" value="F:ATP hydrolysis activity"/>
    <property type="evidence" value="ECO:0007669"/>
    <property type="project" value="InterPro"/>
</dbReference>
<dbReference type="GO" id="GO:0006883">
    <property type="term" value="P:intracellular sodium ion homeostasis"/>
    <property type="evidence" value="ECO:0007669"/>
    <property type="project" value="TreeGrafter"/>
</dbReference>
<dbReference type="GO" id="GO:1902600">
    <property type="term" value="P:proton transmembrane transport"/>
    <property type="evidence" value="ECO:0007669"/>
    <property type="project" value="TreeGrafter"/>
</dbReference>
<feature type="transmembrane region" description="Helical" evidence="11">
    <location>
        <begin position="287"/>
        <end position="309"/>
    </location>
</feature>
<dbReference type="SFLD" id="SFLDS00003">
    <property type="entry name" value="Haloacid_Dehalogenase"/>
    <property type="match status" value="1"/>
</dbReference>
<dbReference type="OrthoDB" id="1521937at2"/>
<evidence type="ECO:0000256" key="11">
    <source>
        <dbReference type="SAM" id="Phobius"/>
    </source>
</evidence>
<dbReference type="Gene3D" id="3.40.50.1000">
    <property type="entry name" value="HAD superfamily/HAD-like"/>
    <property type="match status" value="1"/>
</dbReference>
<dbReference type="Pfam" id="PF00690">
    <property type="entry name" value="Cation_ATPase_N"/>
    <property type="match status" value="1"/>
</dbReference>
<dbReference type="PRINTS" id="PR00120">
    <property type="entry name" value="HATPASE"/>
</dbReference>
<proteinExistence type="inferred from homology"/>
<keyword evidence="7" id="KW-0460">Magnesium</keyword>
<dbReference type="SUPFAM" id="SSF81653">
    <property type="entry name" value="Calcium ATPase, transduction domain A"/>
    <property type="match status" value="1"/>
</dbReference>
<accession>A0A2W7MTS4</accession>
<keyword evidence="8" id="KW-1278">Translocase</keyword>
<dbReference type="GO" id="GO:1990573">
    <property type="term" value="P:potassium ion import across plasma membrane"/>
    <property type="evidence" value="ECO:0007669"/>
    <property type="project" value="TreeGrafter"/>
</dbReference>
<feature type="transmembrane region" description="Helical" evidence="11">
    <location>
        <begin position="805"/>
        <end position="823"/>
    </location>
</feature>
<feature type="transmembrane region" description="Helical" evidence="11">
    <location>
        <begin position="86"/>
        <end position="102"/>
    </location>
</feature>
<evidence type="ECO:0000256" key="3">
    <source>
        <dbReference type="ARBA" id="ARBA00022553"/>
    </source>
</evidence>
<dbReference type="InterPro" id="IPR008250">
    <property type="entry name" value="ATPase_P-typ_transduc_dom_A_sf"/>
</dbReference>
<dbReference type="Gene3D" id="3.40.1110.10">
    <property type="entry name" value="Calcium-transporting ATPase, cytoplasmic domain N"/>
    <property type="match status" value="1"/>
</dbReference>
<dbReference type="InterPro" id="IPR004014">
    <property type="entry name" value="ATPase_P-typ_cation-transptr_N"/>
</dbReference>
<feature type="transmembrane region" description="Helical" evidence="11">
    <location>
        <begin position="700"/>
        <end position="720"/>
    </location>
</feature>
<keyword evidence="14" id="KW-1185">Reference proteome</keyword>
<organism evidence="13 14">
    <name type="scientific">Breznakibacter xylanolyticus</name>
    <dbReference type="NCBI Taxonomy" id="990"/>
    <lineage>
        <taxon>Bacteria</taxon>
        <taxon>Pseudomonadati</taxon>
        <taxon>Bacteroidota</taxon>
        <taxon>Bacteroidia</taxon>
        <taxon>Marinilabiliales</taxon>
        <taxon>Marinilabiliaceae</taxon>
        <taxon>Breznakibacter</taxon>
    </lineage>
</organism>
<dbReference type="PRINTS" id="PR00119">
    <property type="entry name" value="CATATPASE"/>
</dbReference>
<gene>
    <name evidence="13" type="ORF">LX69_03252</name>
</gene>
<feature type="transmembrane region" description="Helical" evidence="11">
    <location>
        <begin position="874"/>
        <end position="894"/>
    </location>
</feature>
<dbReference type="InterPro" id="IPR044492">
    <property type="entry name" value="P_typ_ATPase_HD_dom"/>
</dbReference>
<dbReference type="GO" id="GO:0036376">
    <property type="term" value="P:sodium ion export across plasma membrane"/>
    <property type="evidence" value="ECO:0007669"/>
    <property type="project" value="TreeGrafter"/>
</dbReference>
<dbReference type="InterPro" id="IPR023299">
    <property type="entry name" value="ATPase_P-typ_cyto_dom_N"/>
</dbReference>
<evidence type="ECO:0000256" key="7">
    <source>
        <dbReference type="ARBA" id="ARBA00022842"/>
    </source>
</evidence>
<dbReference type="EMBL" id="QKZK01000045">
    <property type="protein sequence ID" value="PZX10931.1"/>
    <property type="molecule type" value="Genomic_DNA"/>
</dbReference>
<feature type="domain" description="Cation-transporting P-type ATPase N-terminal" evidence="12">
    <location>
        <begin position="7"/>
        <end position="81"/>
    </location>
</feature>
<dbReference type="Gene3D" id="2.70.150.10">
    <property type="entry name" value="Calcium-transporting ATPase, cytoplasmic transduction domain A"/>
    <property type="match status" value="1"/>
</dbReference>
<dbReference type="GO" id="GO:0030007">
    <property type="term" value="P:intracellular potassium ion homeostasis"/>
    <property type="evidence" value="ECO:0007669"/>
    <property type="project" value="TreeGrafter"/>
</dbReference>
<dbReference type="InterPro" id="IPR001757">
    <property type="entry name" value="P_typ_ATPase"/>
</dbReference>
<feature type="transmembrane region" description="Helical" evidence="11">
    <location>
        <begin position="732"/>
        <end position="753"/>
    </location>
</feature>
<dbReference type="PROSITE" id="PS00154">
    <property type="entry name" value="ATPASE_E1_E2"/>
    <property type="match status" value="1"/>
</dbReference>
<comment type="caution">
    <text evidence="13">The sequence shown here is derived from an EMBL/GenBank/DDBJ whole genome shotgun (WGS) entry which is preliminary data.</text>
</comment>
<dbReference type="PANTHER" id="PTHR43294">
    <property type="entry name" value="SODIUM/POTASSIUM-TRANSPORTING ATPASE SUBUNIT ALPHA"/>
    <property type="match status" value="1"/>
</dbReference>
<evidence type="ECO:0000313" key="13">
    <source>
        <dbReference type="EMBL" id="PZX10931.1"/>
    </source>
</evidence>
<dbReference type="InterPro" id="IPR050510">
    <property type="entry name" value="Cation_transp_ATPase_P-type"/>
</dbReference>
<dbReference type="InterPro" id="IPR018303">
    <property type="entry name" value="ATPase_P-typ_P_site"/>
</dbReference>
<dbReference type="SUPFAM" id="SSF81660">
    <property type="entry name" value="Metal cation-transporting ATPase, ATP-binding domain N"/>
    <property type="match status" value="1"/>
</dbReference>
<dbReference type="SUPFAM" id="SSF56784">
    <property type="entry name" value="HAD-like"/>
    <property type="match status" value="1"/>
</dbReference>
<reference evidence="13 14" key="1">
    <citation type="submission" date="2018-06" db="EMBL/GenBank/DDBJ databases">
        <title>Genomic Encyclopedia of Archaeal and Bacterial Type Strains, Phase II (KMG-II): from individual species to whole genera.</title>
        <authorList>
            <person name="Goeker M."/>
        </authorList>
    </citation>
    <scope>NUCLEOTIDE SEQUENCE [LARGE SCALE GENOMIC DNA]</scope>
    <source>
        <strain evidence="13 14">DSM 6779</strain>
    </source>
</reference>
<dbReference type="InterPro" id="IPR036412">
    <property type="entry name" value="HAD-like_sf"/>
</dbReference>
<dbReference type="GO" id="GO:0005886">
    <property type="term" value="C:plasma membrane"/>
    <property type="evidence" value="ECO:0007669"/>
    <property type="project" value="TreeGrafter"/>
</dbReference>
<dbReference type="RefSeq" id="WP_111447039.1">
    <property type="nucleotide sequence ID" value="NZ_QKZK01000045.1"/>
</dbReference>
<dbReference type="NCBIfam" id="TIGR01494">
    <property type="entry name" value="ATPase_P-type"/>
    <property type="match status" value="2"/>
</dbReference>
<dbReference type="GO" id="GO:0005391">
    <property type="term" value="F:P-type sodium:potassium-exchanging transporter activity"/>
    <property type="evidence" value="ECO:0007669"/>
    <property type="project" value="TreeGrafter"/>
</dbReference>
<sequence length="900" mass="97492">MTTTTQEWHCLPPEEVCKQLACEASTGLTEQEVQERQAAYGKNIIAPGKRKSALIRLLLQFHNPLIYILLFSASVALLMGSVVDSSIIYGVVLINAIIGFIQEDKAEKAISSLSGSLVTNATVIRNGETLVVDARELVPGDLVLLASGAKVPADMRLIKSRDLQTVEGVLTGESAPVEKQADQIKEKQTGLADRTNMVYASTLVTYGQATGIVVATGDQTEVGKISQMLNQAESLETPLTIKFQEFSKAITYVIIGFAVLAIAIGYFREGTLSQQSLLQSIALAVGAIPEGLPAAITITLAIGVSRMALRRVIIRKLPAVETLGSTTVICSDKTGTLTKNQMTVKHIYTGGVMYDVDGTGYAPQGDFKRGNETVTPNDIVPLNECLVAGLLCNDSQLVNADGVYDIQGDPTEGALIVSAHKAGMTYAKQAAVMPRLDAIPFESQHQYMASLHQSEKERIIYIKGSIEALLQRSNHMLTSTGEEVAIDKQAIIDAAASLSRKGIRVLTIARKKMDSDTSRLDHHHLETGLCIIGLQGMIDPPRPEVIESVAYCKGAGIDVKMITGDHVLTAVAIGQQIGLLDATLPEGVMTHLSGKELEEMDDATLMQNLPTLKVFARVTPEQKLRLVKLLQSQRHIVAMTGDGVNDSPALKQANIGVAMGITGTDVSKEAADIVLTDDNFASIYAAVEEGRAVYDNLIKIIMWTLPTNIGIGLIILAAVFMNIELPILPSQILWINMTMAGVLGLTLAFEPRLAGIMNRPPRDSESPILSGTIIWRTAFVGTLMTLAAFVLYQYLIHTAGETIEVARTVVVNTIVAIGVFYLFSCRSMGSAFKHLSMKTNRMLLPGIVIMIGLQLFITYTPFMNHIFHTSGVSFQWNIITLGTAFVSFLTIEFYKIFEKK</sequence>
<dbReference type="AlphaFoldDB" id="A0A2W7MTS4"/>
<dbReference type="SFLD" id="SFLDF00027">
    <property type="entry name" value="p-type_atpase"/>
    <property type="match status" value="1"/>
</dbReference>
<evidence type="ECO:0000256" key="9">
    <source>
        <dbReference type="ARBA" id="ARBA00022989"/>
    </source>
</evidence>
<dbReference type="Gene3D" id="1.20.1110.10">
    <property type="entry name" value="Calcium-transporting ATPase, transmembrane domain"/>
    <property type="match status" value="1"/>
</dbReference>
<keyword evidence="4 11" id="KW-0812">Transmembrane</keyword>
<dbReference type="Pfam" id="PF00689">
    <property type="entry name" value="Cation_ATPase_C"/>
    <property type="match status" value="1"/>
</dbReference>
<dbReference type="SFLD" id="SFLDG00002">
    <property type="entry name" value="C1.7:_P-type_atpase_like"/>
    <property type="match status" value="1"/>
</dbReference>
<dbReference type="InterPro" id="IPR023214">
    <property type="entry name" value="HAD_sf"/>
</dbReference>
<dbReference type="FunFam" id="3.40.50.1000:FF:000028">
    <property type="entry name" value="Calcium-transporting P-type ATPase, putative"/>
    <property type="match status" value="1"/>
</dbReference>
<evidence type="ECO:0000259" key="12">
    <source>
        <dbReference type="SMART" id="SM00831"/>
    </source>
</evidence>
<evidence type="ECO:0000256" key="5">
    <source>
        <dbReference type="ARBA" id="ARBA00022741"/>
    </source>
</evidence>
<feature type="transmembrane region" description="Helical" evidence="11">
    <location>
        <begin position="773"/>
        <end position="793"/>
    </location>
</feature>
<dbReference type="SMART" id="SM00831">
    <property type="entry name" value="Cation_ATPase_N"/>
    <property type="match status" value="1"/>
</dbReference>
<name>A0A2W7MTS4_9BACT</name>
<feature type="transmembrane region" description="Helical" evidence="11">
    <location>
        <begin position="843"/>
        <end position="862"/>
    </location>
</feature>
<dbReference type="GO" id="GO:0005524">
    <property type="term" value="F:ATP binding"/>
    <property type="evidence" value="ECO:0007669"/>
    <property type="project" value="UniProtKB-KW"/>
</dbReference>